<proteinExistence type="predicted"/>
<feature type="transmembrane region" description="Helical" evidence="1">
    <location>
        <begin position="55"/>
        <end position="74"/>
    </location>
</feature>
<feature type="transmembrane region" description="Helical" evidence="1">
    <location>
        <begin position="204"/>
        <end position="226"/>
    </location>
</feature>
<feature type="transmembrane region" description="Helical" evidence="1">
    <location>
        <begin position="145"/>
        <end position="167"/>
    </location>
</feature>
<keyword evidence="1" id="KW-0812">Transmembrane</keyword>
<comment type="caution">
    <text evidence="2">The sequence shown here is derived from an EMBL/GenBank/DDBJ whole genome shotgun (WGS) entry which is preliminary data.</text>
</comment>
<gene>
    <name evidence="2" type="ORF">B9H04_06855</name>
</gene>
<keyword evidence="1" id="KW-0472">Membrane</keyword>
<feature type="transmembrane region" description="Helical" evidence="1">
    <location>
        <begin position="16"/>
        <end position="34"/>
    </location>
</feature>
<dbReference type="AlphaFoldDB" id="A0A1X4H8J7"/>
<organism evidence="2 3">
    <name type="scientific">Halorubrum ezzemoulense DSM 17463</name>
    <dbReference type="NCBI Taxonomy" id="1121945"/>
    <lineage>
        <taxon>Archaea</taxon>
        <taxon>Methanobacteriati</taxon>
        <taxon>Methanobacteriota</taxon>
        <taxon>Stenosarchaea group</taxon>
        <taxon>Halobacteria</taxon>
        <taxon>Halobacteriales</taxon>
        <taxon>Haloferacaceae</taxon>
        <taxon>Halorubrum</taxon>
    </lineage>
</organism>
<feature type="transmembrane region" description="Helical" evidence="1">
    <location>
        <begin position="120"/>
        <end position="139"/>
    </location>
</feature>
<dbReference type="RefSeq" id="WP_049932969.1">
    <property type="nucleotide sequence ID" value="NZ_ATXS01000017.1"/>
</dbReference>
<name>A0A1X4H8J7_HALEZ</name>
<keyword evidence="1" id="KW-1133">Transmembrane helix</keyword>
<accession>A0A1X4H8J7</accession>
<evidence type="ECO:0000256" key="1">
    <source>
        <dbReference type="SAM" id="Phobius"/>
    </source>
</evidence>
<reference evidence="2 3" key="1">
    <citation type="submission" date="2017-04" db="EMBL/GenBank/DDBJ databases">
        <title>MLSA of the genus Halorubrum.</title>
        <authorList>
            <person name="De La Haba R."/>
            <person name="Sanchez-Porro C."/>
            <person name="Infante-Dominguez C."/>
            <person name="Ventosa A."/>
        </authorList>
    </citation>
    <scope>NUCLEOTIDE SEQUENCE [LARGE SCALE GENOMIC DNA]</scope>
    <source>
        <strain evidence="2 3">DSM 17463</strain>
    </source>
</reference>
<dbReference type="EMBL" id="NEDJ01000017">
    <property type="protein sequence ID" value="OSP08277.1"/>
    <property type="molecule type" value="Genomic_DNA"/>
</dbReference>
<dbReference type="Proteomes" id="UP000193587">
    <property type="component" value="Unassembled WGS sequence"/>
</dbReference>
<sequence>MLFQIDVVAEPVPGDLPIWLITLGIEAMFLGVVIHTVQQRGLYSQYTKRERLVGVFGLGIGYFFIALSFISANFGLYGTYLYLLFRTVEGAAALAIFIRILSYFRSGSYSTNLSSKARHILFVFFIMTVGVSLLLKVLIDDPFIGGVWYNLSLVYTVLVAVLTFVAVRWRLRKVQADTNIGVTGGIALGVAGGQIYGYSLGGEIAILLVGSVLYAIGFWSAVAFVFSDGVWGLFSDSACSQCDADLSQYNDPKFCPQCGNPV</sequence>
<feature type="transmembrane region" description="Helical" evidence="1">
    <location>
        <begin position="179"/>
        <end position="198"/>
    </location>
</feature>
<evidence type="ECO:0000313" key="2">
    <source>
        <dbReference type="EMBL" id="OSP08277.1"/>
    </source>
</evidence>
<evidence type="ECO:0000313" key="3">
    <source>
        <dbReference type="Proteomes" id="UP000193587"/>
    </source>
</evidence>
<feature type="transmembrane region" description="Helical" evidence="1">
    <location>
        <begin position="80"/>
        <end position="100"/>
    </location>
</feature>
<protein>
    <submittedName>
        <fullName evidence="2">Uncharacterized protein</fullName>
    </submittedName>
</protein>
<dbReference type="STRING" id="1121945.GCA_000421805_02882"/>